<dbReference type="InterPro" id="IPR006374">
    <property type="entry name" value="VSA_Stevor"/>
</dbReference>
<evidence type="ECO:0000256" key="1">
    <source>
        <dbReference type="SAM" id="Phobius"/>
    </source>
</evidence>
<dbReference type="Pfam" id="PF17410">
    <property type="entry name" value="Stevor"/>
    <property type="match status" value="1"/>
</dbReference>
<accession>A0A024V4V7</accession>
<dbReference type="AlphaFoldDB" id="A0A024V4V7"/>
<reference evidence="2 3" key="1">
    <citation type="submission" date="2013-02" db="EMBL/GenBank/DDBJ databases">
        <title>The Genome Annotation of Plasmodium falciparum Vietnam Oak-Knoll (FVO).</title>
        <authorList>
            <consortium name="The Broad Institute Genome Sequencing Platform"/>
            <consortium name="The Broad Institute Genome Sequencing Center for Infectious Disease"/>
            <person name="Neafsey D."/>
            <person name="Hoffman S."/>
            <person name="Volkman S."/>
            <person name="Rosenthal P."/>
            <person name="Walker B."/>
            <person name="Young S.K."/>
            <person name="Zeng Q."/>
            <person name="Gargeya S."/>
            <person name="Fitzgerald M."/>
            <person name="Haas B."/>
            <person name="Abouelleil A."/>
            <person name="Allen A.W."/>
            <person name="Alvarado L."/>
            <person name="Arachchi H.M."/>
            <person name="Berlin A.M."/>
            <person name="Chapman S.B."/>
            <person name="Gainer-Dewar J."/>
            <person name="Goldberg J."/>
            <person name="Griggs A."/>
            <person name="Gujja S."/>
            <person name="Hansen M."/>
            <person name="Howarth C."/>
            <person name="Imamovic A."/>
            <person name="Ireland A."/>
            <person name="Larimer J."/>
            <person name="McCowan C."/>
            <person name="Murphy C."/>
            <person name="Pearson M."/>
            <person name="Poon T.W."/>
            <person name="Priest M."/>
            <person name="Roberts A."/>
            <person name="Saif S."/>
            <person name="Shea T."/>
            <person name="Sisk P."/>
            <person name="Sykes S."/>
            <person name="Wortman J."/>
            <person name="Nusbaum C."/>
            <person name="Birren B."/>
        </authorList>
    </citation>
    <scope>NUCLEOTIDE SEQUENCE [LARGE SCALE GENOMIC DNA]</scope>
    <source>
        <strain evidence="3">Vietnam Oak-Knoll (FVO)</strain>
    </source>
</reference>
<protein>
    <recommendedName>
        <fullName evidence="4">Surface antigen</fullName>
    </recommendedName>
</protein>
<keyword evidence="1" id="KW-0812">Transmembrane</keyword>
<keyword evidence="1" id="KW-0472">Membrane</keyword>
<proteinExistence type="predicted"/>
<evidence type="ECO:0000313" key="3">
    <source>
        <dbReference type="Proteomes" id="UP000030690"/>
    </source>
</evidence>
<keyword evidence="1" id="KW-1133">Transmembrane helix</keyword>
<reference evidence="2 3" key="2">
    <citation type="submission" date="2013-02" db="EMBL/GenBank/DDBJ databases">
        <title>The Genome Sequence of Plasmodium falciparum Vietnam Oak-Knoll (FVO).</title>
        <authorList>
            <consortium name="The Broad Institute Genome Sequencing Platform"/>
            <consortium name="The Broad Institute Genome Sequencing Center for Infectious Disease"/>
            <person name="Neafsey D."/>
            <person name="Cheeseman I."/>
            <person name="Volkman S."/>
            <person name="Adams J."/>
            <person name="Walker B."/>
            <person name="Young S.K."/>
            <person name="Zeng Q."/>
            <person name="Gargeya S."/>
            <person name="Fitzgerald M."/>
            <person name="Haas B."/>
            <person name="Abouelleil A."/>
            <person name="Alvarado L."/>
            <person name="Arachchi H.M."/>
            <person name="Berlin A.M."/>
            <person name="Chapman S.B."/>
            <person name="Dewar J."/>
            <person name="Goldberg J."/>
            <person name="Griggs A."/>
            <person name="Gujja S."/>
            <person name="Hansen M."/>
            <person name="Howarth C."/>
            <person name="Imamovic A."/>
            <person name="Larimer J."/>
            <person name="McCowan C."/>
            <person name="Murphy C."/>
            <person name="Neiman D."/>
            <person name="Pearson M."/>
            <person name="Priest M."/>
            <person name="Roberts A."/>
            <person name="Saif S."/>
            <person name="Shea T."/>
            <person name="Sisk P."/>
            <person name="Sykes S."/>
            <person name="Wortman J."/>
            <person name="Nusbaum C."/>
            <person name="Birren B."/>
        </authorList>
    </citation>
    <scope>NUCLEOTIDE SEQUENCE [LARGE SCALE GENOMIC DNA]</scope>
    <source>
        <strain evidence="3">Vietnam Oak-Knoll (FVO)</strain>
    </source>
</reference>
<dbReference type="EMBL" id="KI925112">
    <property type="protein sequence ID" value="ETW17851.1"/>
    <property type="molecule type" value="Genomic_DNA"/>
</dbReference>
<organism evidence="2 3">
    <name type="scientific">Plasmodium falciparum Vietnam Oak-Knoll</name>
    <name type="common">FVO</name>
    <dbReference type="NCBI Taxonomy" id="1036723"/>
    <lineage>
        <taxon>Eukaryota</taxon>
        <taxon>Sar</taxon>
        <taxon>Alveolata</taxon>
        <taxon>Apicomplexa</taxon>
        <taxon>Aconoidasida</taxon>
        <taxon>Haemosporida</taxon>
        <taxon>Plasmodiidae</taxon>
        <taxon>Plasmodium</taxon>
        <taxon>Plasmodium (Laverania)</taxon>
    </lineage>
</organism>
<name>A0A024V4V7_PLAFA</name>
<feature type="transmembrane region" description="Helical" evidence="1">
    <location>
        <begin position="280"/>
        <end position="304"/>
    </location>
</feature>
<gene>
    <name evidence="2" type="ORF">PFFVO_03245</name>
</gene>
<dbReference type="Proteomes" id="UP000030690">
    <property type="component" value="Unassembled WGS sequence"/>
</dbReference>
<dbReference type="OrthoDB" id="378906at2759"/>
<evidence type="ECO:0008006" key="4">
    <source>
        <dbReference type="Google" id="ProtNLM"/>
    </source>
</evidence>
<evidence type="ECO:0000313" key="2">
    <source>
        <dbReference type="EMBL" id="ETW17851.1"/>
    </source>
</evidence>
<sequence>MISNNFKLIIFSIILGTLTLIYNNGYDGLYKNINYKNVVLVPTNFRSLAELLHELRTNHIHENNELREYQKTNKSNYLKSKYPNYDAKPKRNITKVIEKENVGKQKLKKYRKGIYDNEKETKSNISSRSIKHLEMERKLYNSFYVKPEIYFEKFSDKSNDKSCECAYKKKLYDKLCSLNKAQENYLDNLKSGCAGGVGVCVFSSTFTKIAGATAAAKSLFTGMTSSEGVSKFIEAFICANLFSKPATQAAISFVTETVKNITLPSSFTAETAAGTVSAVFLPYGIAIYVIISTIVLLIILYIWLRKRRKNSWKHEYKKHLCT</sequence>